<dbReference type="RefSeq" id="WP_035346455.1">
    <property type="nucleotide sequence ID" value="NZ_BAUU01000029.1"/>
</dbReference>
<feature type="active site" description="Proton acceptor" evidence="1">
    <location>
        <position position="17"/>
    </location>
</feature>
<keyword evidence="3" id="KW-0808">Transferase</keyword>
<gene>
    <name evidence="3" type="ORF">JCM9152_3668</name>
</gene>
<dbReference type="STRING" id="1236971.JCM9152_3668"/>
<dbReference type="OrthoDB" id="9805604at2"/>
<feature type="binding site" evidence="2">
    <location>
        <position position="158"/>
    </location>
    <ligand>
        <name>substrate</name>
    </ligand>
</feature>
<evidence type="ECO:0000256" key="2">
    <source>
        <dbReference type="PIRSR" id="PIRSR620023-2"/>
    </source>
</evidence>
<dbReference type="NCBIfam" id="TIGR03590">
    <property type="entry name" value="PseG"/>
    <property type="match status" value="1"/>
</dbReference>
<name>W4QLB8_9BACI</name>
<organism evidence="3 4">
    <name type="scientific">Halalkalibacter hemicellulosilyticusJCM 9152</name>
    <dbReference type="NCBI Taxonomy" id="1236971"/>
    <lineage>
        <taxon>Bacteria</taxon>
        <taxon>Bacillati</taxon>
        <taxon>Bacillota</taxon>
        <taxon>Bacilli</taxon>
        <taxon>Bacillales</taxon>
        <taxon>Bacillaceae</taxon>
        <taxon>Halalkalibacter</taxon>
    </lineage>
</organism>
<evidence type="ECO:0000313" key="4">
    <source>
        <dbReference type="Proteomes" id="UP000018895"/>
    </source>
</evidence>
<dbReference type="GO" id="GO:0016779">
    <property type="term" value="F:nucleotidyltransferase activity"/>
    <property type="evidence" value="ECO:0007669"/>
    <property type="project" value="UniProtKB-KW"/>
</dbReference>
<feature type="binding site" evidence="2">
    <location>
        <position position="256"/>
    </location>
    <ligand>
        <name>substrate</name>
    </ligand>
</feature>
<dbReference type="EMBL" id="BAUU01000029">
    <property type="protein sequence ID" value="GAE32149.1"/>
    <property type="molecule type" value="Genomic_DNA"/>
</dbReference>
<keyword evidence="3" id="KW-0548">Nucleotidyltransferase</keyword>
<dbReference type="AlphaFoldDB" id="W4QLB8"/>
<sequence>MKVCIRVDSSEQIGTGHVFRCLTLAKQLRDQGSHVTFAQRVQNGALLSYLREQSYEIIELDGASDWDEEKDADHFLQQIDKDFDWIIVDHYQLSHVWETRVGNGLQARIAVIDDLANRKHDCELLLDQNYFRHYENRYMKLVPDHCKLFLGPAYLLLRDEFKHVKHSSFGDKRILVFFGGSDPTNETEKVLLALEQSEVEGWGVDVVVGTANPNRDKIQKEVARLGYHYHCQIDYLADLMSRATFSFGAGGVTMWERCYVGLASYVTIVAENQKQSTMDVDAFGAVKLIGWHDDVGVEEYVHALREAFNHEEGLKDIRQKGWDLLKSSRKSDIHPFVVEMLKWKSNER</sequence>
<accession>W4QLB8</accession>
<dbReference type="Gene3D" id="3.40.50.11190">
    <property type="match status" value="1"/>
</dbReference>
<reference evidence="3" key="1">
    <citation type="journal article" date="2014" name="Genome Announc.">
        <title>Draft Genome Sequences of Three Alkaliphilic Bacillus Strains, Bacillus wakoensis JCM 9140T, Bacillus akibai JCM 9157T, and Bacillus hemicellulosilyticus JCM 9152T.</title>
        <authorList>
            <person name="Yuki M."/>
            <person name="Oshima K."/>
            <person name="Suda W."/>
            <person name="Oshida Y."/>
            <person name="Kitamura K."/>
            <person name="Iida T."/>
            <person name="Hattori M."/>
            <person name="Ohkuma M."/>
        </authorList>
    </citation>
    <scope>NUCLEOTIDE SEQUENCE [LARGE SCALE GENOMIC DNA]</scope>
    <source>
        <strain evidence="3">JCM 9152</strain>
    </source>
</reference>
<evidence type="ECO:0000313" key="3">
    <source>
        <dbReference type="EMBL" id="GAE32149.1"/>
    </source>
</evidence>
<comment type="caution">
    <text evidence="3">The sequence shown here is derived from an EMBL/GenBank/DDBJ whole genome shotgun (WGS) entry which is preliminary data.</text>
</comment>
<proteinExistence type="predicted"/>
<protein>
    <submittedName>
        <fullName evidence="3">Pseudaminic acid cytidylyltransferase</fullName>
    </submittedName>
</protein>
<keyword evidence="4" id="KW-1185">Reference proteome</keyword>
<dbReference type="Gene3D" id="3.40.50.2000">
    <property type="entry name" value="Glycogen Phosphorylase B"/>
    <property type="match status" value="1"/>
</dbReference>
<dbReference type="InterPro" id="IPR020023">
    <property type="entry name" value="PseG"/>
</dbReference>
<dbReference type="Proteomes" id="UP000018895">
    <property type="component" value="Unassembled WGS sequence"/>
</dbReference>
<evidence type="ECO:0000256" key="1">
    <source>
        <dbReference type="PIRSR" id="PIRSR620023-1"/>
    </source>
</evidence>